<dbReference type="CDD" id="cd06454">
    <property type="entry name" value="KBL_like"/>
    <property type="match status" value="1"/>
</dbReference>
<keyword evidence="2" id="KW-0808">Transferase</keyword>
<dbReference type="Gene3D" id="3.90.1150.10">
    <property type="entry name" value="Aspartate Aminotransferase, domain 1"/>
    <property type="match status" value="1"/>
</dbReference>
<dbReference type="InterPro" id="IPR004839">
    <property type="entry name" value="Aminotransferase_I/II_large"/>
</dbReference>
<dbReference type="Pfam" id="PF00155">
    <property type="entry name" value="Aminotran_1_2"/>
    <property type="match status" value="1"/>
</dbReference>
<sequence length="402" mass="44175">MFADNGVNVDVFQKCFDFKHADAVRDTGLYPYFRTISSGQDPVVTMDGQRVIMLGSNNYLGLTNHPEVKQAAAEALESYGTGTAGSRFLNGTLDIHVELEEKLAQFMGSEAALTFSTGFAVNLGVISSLIGRKDVVILDNLDHACILDGARLSFGRVLKYPHNDMDSLEERLRSVEDQRSKMIVVDGVFSMEGDLADLPRIVELKNKFNARLMVDDAHGVGVMGEHGRGTMEHFGLENEADLVMGTFSKSLAAVGGYVVGDSKIIDFIKHNARSLMFSAAPPPASVASVIKAIEIIEREPERRQRLWDHTDYMKHEFSTMGYDTGDSASPVIPLVVGEDMAAYKMTRRLQEEGVFVNPVVSPAVPEGRALMRTSYMATHTRDQLDSALEAFRKVGREMGIIG</sequence>
<evidence type="ECO:0000256" key="1">
    <source>
        <dbReference type="ARBA" id="ARBA00001933"/>
    </source>
</evidence>
<gene>
    <name evidence="6" type="ORF">IFJ97_05705</name>
</gene>
<comment type="caution">
    <text evidence="6">The sequence shown here is derived from an EMBL/GenBank/DDBJ whole genome shotgun (WGS) entry which is preliminary data.</text>
</comment>
<keyword evidence="3 4" id="KW-0663">Pyridoxal phosphate</keyword>
<evidence type="ECO:0000256" key="3">
    <source>
        <dbReference type="ARBA" id="ARBA00022898"/>
    </source>
</evidence>
<dbReference type="PANTHER" id="PTHR13693">
    <property type="entry name" value="CLASS II AMINOTRANSFERASE/8-AMINO-7-OXONONANOATE SYNTHASE"/>
    <property type="match status" value="1"/>
</dbReference>
<dbReference type="InterPro" id="IPR015424">
    <property type="entry name" value="PyrdxlP-dep_Trfase"/>
</dbReference>
<dbReference type="Gene3D" id="3.40.640.10">
    <property type="entry name" value="Type I PLP-dependent aspartate aminotransferase-like (Major domain)"/>
    <property type="match status" value="1"/>
</dbReference>
<organism evidence="6 7">
    <name type="scientific">Candidatus Sulfomarinibacter kjeldsenii</name>
    <dbReference type="NCBI Taxonomy" id="2885994"/>
    <lineage>
        <taxon>Bacteria</taxon>
        <taxon>Pseudomonadati</taxon>
        <taxon>Acidobacteriota</taxon>
        <taxon>Thermoanaerobaculia</taxon>
        <taxon>Thermoanaerobaculales</taxon>
        <taxon>Candidatus Sulfomarinibacteraceae</taxon>
        <taxon>Candidatus Sulfomarinibacter</taxon>
    </lineage>
</organism>
<proteinExistence type="inferred from homology"/>
<feature type="domain" description="Aminotransferase class I/classII large" evidence="5">
    <location>
        <begin position="51"/>
        <end position="391"/>
    </location>
</feature>
<dbReference type="InterPro" id="IPR050087">
    <property type="entry name" value="AON_synthase_class-II"/>
</dbReference>
<dbReference type="EMBL" id="JACXWA010000095">
    <property type="protein sequence ID" value="MBD3870839.1"/>
    <property type="molecule type" value="Genomic_DNA"/>
</dbReference>
<evidence type="ECO:0000259" key="5">
    <source>
        <dbReference type="Pfam" id="PF00155"/>
    </source>
</evidence>
<comment type="similarity">
    <text evidence="4">Belongs to the class-II pyridoxal-phosphate-dependent aminotransferase family.</text>
</comment>
<dbReference type="InterPro" id="IPR015422">
    <property type="entry name" value="PyrdxlP-dep_Trfase_small"/>
</dbReference>
<dbReference type="InterPro" id="IPR001917">
    <property type="entry name" value="Aminotrans_II_pyridoxalP_BS"/>
</dbReference>
<dbReference type="PANTHER" id="PTHR13693:SF3">
    <property type="entry name" value="LD36009P"/>
    <property type="match status" value="1"/>
</dbReference>
<dbReference type="GO" id="GO:0008483">
    <property type="term" value="F:transaminase activity"/>
    <property type="evidence" value="ECO:0007669"/>
    <property type="project" value="UniProtKB-KW"/>
</dbReference>
<accession>A0A8J6Y957</accession>
<evidence type="ECO:0000256" key="2">
    <source>
        <dbReference type="ARBA" id="ARBA00022679"/>
    </source>
</evidence>
<dbReference type="AlphaFoldDB" id="A0A8J6Y957"/>
<keyword evidence="6" id="KW-0032">Aminotransferase</keyword>
<dbReference type="Proteomes" id="UP000598633">
    <property type="component" value="Unassembled WGS sequence"/>
</dbReference>
<evidence type="ECO:0000313" key="6">
    <source>
        <dbReference type="EMBL" id="MBD3870839.1"/>
    </source>
</evidence>
<dbReference type="PROSITE" id="PS00599">
    <property type="entry name" value="AA_TRANSFER_CLASS_2"/>
    <property type="match status" value="1"/>
</dbReference>
<dbReference type="GO" id="GO:0030170">
    <property type="term" value="F:pyridoxal phosphate binding"/>
    <property type="evidence" value="ECO:0007669"/>
    <property type="project" value="InterPro"/>
</dbReference>
<protein>
    <submittedName>
        <fullName evidence="6">Pyridoxal phosphate-dependent aminotransferase family protein</fullName>
    </submittedName>
</protein>
<evidence type="ECO:0000313" key="7">
    <source>
        <dbReference type="Proteomes" id="UP000598633"/>
    </source>
</evidence>
<dbReference type="InterPro" id="IPR015421">
    <property type="entry name" value="PyrdxlP-dep_Trfase_major"/>
</dbReference>
<reference evidence="6 7" key="1">
    <citation type="submission" date="2020-08" db="EMBL/GenBank/DDBJ databases">
        <title>Acidobacteriota in marine sediments use diverse sulfur dissimilation pathways.</title>
        <authorList>
            <person name="Wasmund K."/>
        </authorList>
    </citation>
    <scope>NUCLEOTIDE SEQUENCE [LARGE SCALE GENOMIC DNA]</scope>
    <source>
        <strain evidence="6">MAG AM3-A</strain>
    </source>
</reference>
<name>A0A8J6Y957_9BACT</name>
<comment type="cofactor">
    <cofactor evidence="1 4">
        <name>pyridoxal 5'-phosphate</name>
        <dbReference type="ChEBI" id="CHEBI:597326"/>
    </cofactor>
</comment>
<dbReference type="SUPFAM" id="SSF53383">
    <property type="entry name" value="PLP-dependent transferases"/>
    <property type="match status" value="1"/>
</dbReference>
<evidence type="ECO:0000256" key="4">
    <source>
        <dbReference type="RuleBase" id="RU003693"/>
    </source>
</evidence>